<dbReference type="Pfam" id="PF13516">
    <property type="entry name" value="LRR_6"/>
    <property type="match status" value="3"/>
</dbReference>
<dbReference type="SMART" id="SM00368">
    <property type="entry name" value="LRR_RI"/>
    <property type="match status" value="7"/>
</dbReference>
<evidence type="ECO:0000313" key="4">
    <source>
        <dbReference type="Proteomes" id="UP000694044"/>
    </source>
</evidence>
<evidence type="ECO:0000313" key="3">
    <source>
        <dbReference type="EMBL" id="KAG7378367.1"/>
    </source>
</evidence>
<dbReference type="PANTHER" id="PTHR24114:SF2">
    <property type="entry name" value="F-BOX DOMAIN-CONTAINING PROTEIN-RELATED"/>
    <property type="match status" value="1"/>
</dbReference>
<dbReference type="SMART" id="SM00054">
    <property type="entry name" value="EFh"/>
    <property type="match status" value="4"/>
</dbReference>
<dbReference type="Pfam" id="PF13202">
    <property type="entry name" value="EF-hand_5"/>
    <property type="match status" value="2"/>
</dbReference>
<accession>A0A8T1VAN1</accession>
<gene>
    <name evidence="3" type="primary">NLRC3_5</name>
    <name evidence="3" type="ORF">PHYPSEUDO_010148</name>
</gene>
<keyword evidence="4" id="KW-1185">Reference proteome</keyword>
<dbReference type="Pfam" id="PF13499">
    <property type="entry name" value="EF-hand_7"/>
    <property type="match status" value="1"/>
</dbReference>
<organism evidence="3 4">
    <name type="scientific">Phytophthora pseudosyringae</name>
    <dbReference type="NCBI Taxonomy" id="221518"/>
    <lineage>
        <taxon>Eukaryota</taxon>
        <taxon>Sar</taxon>
        <taxon>Stramenopiles</taxon>
        <taxon>Oomycota</taxon>
        <taxon>Peronosporomycetes</taxon>
        <taxon>Peronosporales</taxon>
        <taxon>Peronosporaceae</taxon>
        <taxon>Phytophthora</taxon>
    </lineage>
</organism>
<dbReference type="GO" id="GO:0005509">
    <property type="term" value="F:calcium ion binding"/>
    <property type="evidence" value="ECO:0007669"/>
    <property type="project" value="InterPro"/>
</dbReference>
<feature type="region of interest" description="Disordered" evidence="1">
    <location>
        <begin position="22"/>
        <end position="43"/>
    </location>
</feature>
<dbReference type="InterPro" id="IPR018247">
    <property type="entry name" value="EF_Hand_1_Ca_BS"/>
</dbReference>
<dbReference type="Proteomes" id="UP000694044">
    <property type="component" value="Unassembled WGS sequence"/>
</dbReference>
<dbReference type="PANTHER" id="PTHR24114">
    <property type="entry name" value="LEUCINE RICH REPEAT FAMILY PROTEIN"/>
    <property type="match status" value="1"/>
</dbReference>
<feature type="domain" description="EF-hand" evidence="2">
    <location>
        <begin position="818"/>
        <end position="853"/>
    </location>
</feature>
<feature type="domain" description="EF-hand" evidence="2">
    <location>
        <begin position="916"/>
        <end position="951"/>
    </location>
</feature>
<name>A0A8T1VAN1_9STRA</name>
<feature type="region of interest" description="Disordered" evidence="1">
    <location>
        <begin position="693"/>
        <end position="719"/>
    </location>
</feature>
<proteinExistence type="predicted"/>
<feature type="compositionally biased region" description="Low complexity" evidence="1">
    <location>
        <begin position="202"/>
        <end position="217"/>
    </location>
</feature>
<dbReference type="EMBL" id="JAGDFM010000429">
    <property type="protein sequence ID" value="KAG7378367.1"/>
    <property type="molecule type" value="Genomic_DNA"/>
</dbReference>
<dbReference type="InterPro" id="IPR001611">
    <property type="entry name" value="Leu-rich_rpt"/>
</dbReference>
<comment type="caution">
    <text evidence="3">The sequence shown here is derived from an EMBL/GenBank/DDBJ whole genome shotgun (WGS) entry which is preliminary data.</text>
</comment>
<sequence length="1519" mass="169683">MQYVREETAAASIIRRPSSLGALGEGVGVTSAQSDRHGKAQSRVPWYRNSFGDTVPLPEMPPDPLEMDPPLVIPPDLRPLGGKRRYLRTMQLLADALPEDEINREPESAKAPAPRPIGRLLRRQNSMSSKRLLSSKRERKLLKSVSNRDLVLDRQLSTKTKSSHYMDGEETTPHVNADTESQHAPGTNDDEQTVGVHPAPSPTETHTSTSSSTCLTPGVTTSEGPRNQNVHLEQSEENATTRALRLRQFSREETPYTQNNRDYFGKTAKEHFYAQYKQLYSRPYLFMDSKVAVGAKGAAPVIELTPLPESGLPREAINDGHAGVTESTIVPVYPSSYDMKKVNEELNPTRLISRASSSIMNMENRPELPLRDKLSPRAHFLASCAAKSQVVVPFLIRNRNTKVFDFSFQSLGDESISAFAKCLVHDLPHVEEISVRDNRLSDNGLNELLLAVSEGSWTMNLRRLDISQNQIGPMSAQTLRSYLVSSSCTLEMLHVDNADIDDHECAAFMTAFEKNQSIKRLWMSRNCIGKAENLNVVQPNFTTGGEAIANMLHVNPVLVHLDLSWNYLRLESSIALANSIRDNRTLEELKLAYNACADAGAMMFGEALRFNKSLQMLDLSYNSIGVKGAMVLANAIRSNRTLRTLQLNGNNIGREGGQLLMAALCANQTEVGCTIELHACNLGANIMPISSSAPTAVRPRPTSAASVDPRGHSSNGADFNVQDLPVFNAKSTRIFNPREPAGRYALNLGDAYDKMIAMELVRLATTRKGCRFLRIEYKSATSAKRPISLIKKENLVVEQHKGAGANRSAESNGEETTLETRGLDALFANVDRDKSGTVDQDELMAILNQIGLFPTAESLSSMLEKFDYNRSGFIEEGEFSAFFFHAVFQMIDEDRSGKIDADEVEEAFKMLGINNHDENEITNAITSYDISGDGEMEEFEFVEFMKDRLLDRIKCKLLGQDEGDEDAAEQGSAPLVSLLDASTQKPWIIPEDGQLEIDFIYDREAFATNDEAFRQGKISRIGLELLIRNITEVATSKAEQDDLFHVAMYDSEVRLTAAQAYQVLDACHYLKPESKKIETIALMLPQMLTAKEAQILVGRTLTLMQRCRLKARMGSAYSVVLGNPTAHYSFDLAKHKDRIALNKLAEVAQSEKLFSKLRSSRADTSQHGNWENFRNEELDGQTILVTNTFFHSLPRRGKLCFDYVSTTRPKRGTTQISDRRFDQLIDLLQMDVVLPDALCSLGPTRAQRARGQRQPKEAGGAAKAVDEEDTEEVAELTGLARLSTMKVKRTASQEQSEFWNKTRASILKRGWGFVVDHAYTFRLTGATKENVGLKMVQIESAICDRWLSCEQASKIIACMPGTFHARPETARILFSRLIDVHNFHRIYDAMSRPEQQVCAQMLGWLNIMNPMSPERFYALNLSVYDEREMTKVLVDLAIGEPGENWLNQSFTLVWGEPGIPGWKLPSRWEKEDNKEGGVNRAGFLELEYYSGQDRGCAPVLSLRKTLMKRVLCGTRLYCL</sequence>
<feature type="compositionally biased region" description="Polar residues" evidence="1">
    <location>
        <begin position="218"/>
        <end position="241"/>
    </location>
</feature>
<dbReference type="InterPro" id="IPR002048">
    <property type="entry name" value="EF_hand_dom"/>
</dbReference>
<dbReference type="PROSITE" id="PS50222">
    <property type="entry name" value="EF_HAND_2"/>
    <property type="match status" value="3"/>
</dbReference>
<feature type="region of interest" description="Disordered" evidence="1">
    <location>
        <begin position="153"/>
        <end position="241"/>
    </location>
</feature>
<reference evidence="3" key="1">
    <citation type="submission" date="2021-02" db="EMBL/GenBank/DDBJ databases">
        <authorList>
            <person name="Palmer J.M."/>
        </authorList>
    </citation>
    <scope>NUCLEOTIDE SEQUENCE</scope>
    <source>
        <strain evidence="3">SCRP734</strain>
    </source>
</reference>
<feature type="region of interest" description="Disordered" evidence="1">
    <location>
        <begin position="1245"/>
        <end position="1264"/>
    </location>
</feature>
<dbReference type="PROSITE" id="PS00018">
    <property type="entry name" value="EF_HAND_1"/>
    <property type="match status" value="3"/>
</dbReference>
<feature type="region of interest" description="Disordered" evidence="1">
    <location>
        <begin position="98"/>
        <end position="140"/>
    </location>
</feature>
<protein>
    <submittedName>
        <fullName evidence="3">NLR, CARD domain-containing protein 3</fullName>
    </submittedName>
</protein>
<evidence type="ECO:0000259" key="2">
    <source>
        <dbReference type="PROSITE" id="PS50222"/>
    </source>
</evidence>
<feature type="domain" description="EF-hand" evidence="2">
    <location>
        <begin position="879"/>
        <end position="914"/>
    </location>
</feature>
<evidence type="ECO:0000256" key="1">
    <source>
        <dbReference type="SAM" id="MobiDB-lite"/>
    </source>
</evidence>
<dbReference type="InterPro" id="IPR052394">
    <property type="entry name" value="LRR-containing"/>
</dbReference>
<dbReference type="OrthoDB" id="120976at2759"/>